<accession>A0ABR2I0R5</accession>
<keyword evidence="7" id="KW-0238">DNA-binding</keyword>
<feature type="domain" description="Telomeric single stranded DNA binding POT1/Cdc13" evidence="10">
    <location>
        <begin position="24"/>
        <end position="176"/>
    </location>
</feature>
<evidence type="ECO:0000256" key="6">
    <source>
        <dbReference type="ARBA" id="ARBA00022895"/>
    </source>
</evidence>
<evidence type="ECO:0000256" key="9">
    <source>
        <dbReference type="SAM" id="MobiDB-lite"/>
    </source>
</evidence>
<feature type="region of interest" description="Disordered" evidence="9">
    <location>
        <begin position="143"/>
        <end position="162"/>
    </location>
</feature>
<comment type="subcellular location">
    <subcellularLocation>
        <location evidence="2">Chromosome</location>
        <location evidence="2">Telomere</location>
    </subcellularLocation>
    <subcellularLocation>
        <location evidence="1">Nucleus</location>
    </subcellularLocation>
</comment>
<name>A0ABR2I0R5_9PEZI</name>
<dbReference type="SUPFAM" id="SSF50249">
    <property type="entry name" value="Nucleic acid-binding proteins"/>
    <property type="match status" value="2"/>
</dbReference>
<keyword evidence="12" id="KW-1185">Reference proteome</keyword>
<dbReference type="Proteomes" id="UP001390339">
    <property type="component" value="Unassembled WGS sequence"/>
</dbReference>
<dbReference type="PANTHER" id="PTHR14513">
    <property type="entry name" value="PROTECTION OF TELOMERES 1"/>
    <property type="match status" value="1"/>
</dbReference>
<evidence type="ECO:0000256" key="1">
    <source>
        <dbReference type="ARBA" id="ARBA00004123"/>
    </source>
</evidence>
<evidence type="ECO:0000256" key="2">
    <source>
        <dbReference type="ARBA" id="ARBA00004574"/>
    </source>
</evidence>
<comment type="caution">
    <text evidence="11">The sequence shown here is derived from an EMBL/GenBank/DDBJ whole genome shotgun (WGS) entry which is preliminary data.</text>
</comment>
<evidence type="ECO:0000256" key="4">
    <source>
        <dbReference type="ARBA" id="ARBA00015253"/>
    </source>
</evidence>
<sequence>MASREAPSSAPRSVSANRPLPPGFKSVQDILGGGSVVKGTFINMIGLVREVRLPIATRGLDWKCVITIFDKSTEDEDAVQHGITGLEVHLFYPQKLMPKVGFRDVVLLKAAKVQDYRSELSLLSNQRTEIYVYSASAIPMPPKSAKGALKPPVGSSTKQPEDKEHEYVSWMYHALDKDSLPEADVFEQQANTSLNIKEKFSLLKDVGDGGFYDLIVEIVKDPYDLVDRVTLWVTDYTENKYFFHHSWDPSNADSGRDGDPYGYTSGFGNPTTKGWPGPYGKQCIQLTCFEPHASHLRSHVRAGKWIRLRNLQIKFGRNGGNLEGYLREDRAYPSRLGFEVLDLSAFSEDGDPRAKDAVRRKLEYSRKLKQQKADFANREDISAVGVKRKGNGESAARLNSRQKRKILRAQRDQQIEKEQAQKAESLGLNKQVRCESEDQPVSSLSRVLNDVSWKRSRENGEEDLALPFTNIKFRANVRVIDFRPRRLEDFSVGRRATEFDCLDDYDGDLESDSDGQSETLDKFAAPKTWEWRFALQLEDASPKAKGEKAEQVWALVDNTEAQQLLNLDAVDLQANPQGLSQLRETLFKLWGNLEECKRQEFDATLESSIQRVNVLEPPPDSSDNEVEQDGPKLAGHRTLAKVSNKPFTCCLQQYGLEIDESDPTKCDAGVGKRYQRLHKIFGTTVR</sequence>
<evidence type="ECO:0000256" key="7">
    <source>
        <dbReference type="ARBA" id="ARBA00023125"/>
    </source>
</evidence>
<dbReference type="Pfam" id="PF16686">
    <property type="entry name" value="POT1PC"/>
    <property type="match status" value="1"/>
</dbReference>
<evidence type="ECO:0000256" key="5">
    <source>
        <dbReference type="ARBA" id="ARBA00022454"/>
    </source>
</evidence>
<dbReference type="Pfam" id="PF02765">
    <property type="entry name" value="POT1"/>
    <property type="match status" value="1"/>
</dbReference>
<dbReference type="PANTHER" id="PTHR14513:SF0">
    <property type="entry name" value="PROTECTION OF TELOMERES PROTEIN 1"/>
    <property type="match status" value="1"/>
</dbReference>
<evidence type="ECO:0000256" key="8">
    <source>
        <dbReference type="ARBA" id="ARBA00023242"/>
    </source>
</evidence>
<keyword evidence="8" id="KW-0539">Nucleus</keyword>
<dbReference type="EMBL" id="JAPCWZ010000007">
    <property type="protein sequence ID" value="KAK8855560.1"/>
    <property type="molecule type" value="Genomic_DNA"/>
</dbReference>
<feature type="region of interest" description="Disordered" evidence="9">
    <location>
        <begin position="1"/>
        <end position="20"/>
    </location>
</feature>
<keyword evidence="6" id="KW-0779">Telomere</keyword>
<evidence type="ECO:0000259" key="10">
    <source>
        <dbReference type="SMART" id="SM00976"/>
    </source>
</evidence>
<organism evidence="11 12">
    <name type="scientific">Apiospora arundinis</name>
    <dbReference type="NCBI Taxonomy" id="335852"/>
    <lineage>
        <taxon>Eukaryota</taxon>
        <taxon>Fungi</taxon>
        <taxon>Dikarya</taxon>
        <taxon>Ascomycota</taxon>
        <taxon>Pezizomycotina</taxon>
        <taxon>Sordariomycetes</taxon>
        <taxon>Xylariomycetidae</taxon>
        <taxon>Amphisphaeriales</taxon>
        <taxon>Apiosporaceae</taxon>
        <taxon>Apiospora</taxon>
    </lineage>
</organism>
<feature type="compositionally biased region" description="Low complexity" evidence="9">
    <location>
        <begin position="1"/>
        <end position="18"/>
    </location>
</feature>
<evidence type="ECO:0000313" key="12">
    <source>
        <dbReference type="Proteomes" id="UP001390339"/>
    </source>
</evidence>
<reference evidence="11 12" key="1">
    <citation type="journal article" date="2024" name="IMA Fungus">
        <title>Apiospora arundinis, a panoply of carbohydrate-active enzymes and secondary metabolites.</title>
        <authorList>
            <person name="Sorensen T."/>
            <person name="Petersen C."/>
            <person name="Muurmann A.T."/>
            <person name="Christiansen J.V."/>
            <person name="Brundto M.L."/>
            <person name="Overgaard C.K."/>
            <person name="Boysen A.T."/>
            <person name="Wollenberg R.D."/>
            <person name="Larsen T.O."/>
            <person name="Sorensen J.L."/>
            <person name="Nielsen K.L."/>
            <person name="Sondergaard T.E."/>
        </authorList>
    </citation>
    <scope>NUCLEOTIDE SEQUENCE [LARGE SCALE GENOMIC DNA]</scope>
    <source>
        <strain evidence="11 12">AAU 773</strain>
    </source>
</reference>
<evidence type="ECO:0000256" key="3">
    <source>
        <dbReference type="ARBA" id="ARBA00008442"/>
    </source>
</evidence>
<dbReference type="InterPro" id="IPR011564">
    <property type="entry name" value="Telomer_end-bd_POT1/Cdc13"/>
</dbReference>
<evidence type="ECO:0000313" key="11">
    <source>
        <dbReference type="EMBL" id="KAK8855560.1"/>
    </source>
</evidence>
<proteinExistence type="inferred from homology"/>
<dbReference type="InterPro" id="IPR028389">
    <property type="entry name" value="POT1"/>
</dbReference>
<keyword evidence="5" id="KW-0158">Chromosome</keyword>
<comment type="similarity">
    <text evidence="3">Belongs to the telombin family.</text>
</comment>
<dbReference type="SMART" id="SM00976">
    <property type="entry name" value="Telo_bind"/>
    <property type="match status" value="1"/>
</dbReference>
<dbReference type="Gene3D" id="2.40.50.140">
    <property type="entry name" value="Nucleic acid-binding proteins"/>
    <property type="match status" value="2"/>
</dbReference>
<protein>
    <recommendedName>
        <fullName evidence="4">Protection of telomeres protein 1</fullName>
    </recommendedName>
</protein>
<gene>
    <name evidence="11" type="ORF">PGQ11_011472</name>
</gene>
<dbReference type="InterPro" id="IPR012340">
    <property type="entry name" value="NA-bd_OB-fold"/>
</dbReference>
<dbReference type="InterPro" id="IPR032042">
    <property type="entry name" value="POT1PC"/>
</dbReference>